<sequence>MTSWLTDLVLIAALCITSWRVGAMYKELQRLRSGEAGFKVALEEADASINRAANAVVLLKSEGLRTLRALEERIAEANELGERLEVVLESYERARHAAPAVAEETRSRLASVPSANR</sequence>
<reference evidence="2 3" key="1">
    <citation type="submission" date="2016-10" db="EMBL/GenBank/DDBJ databases">
        <authorList>
            <person name="de Groot N.N."/>
        </authorList>
    </citation>
    <scope>NUCLEOTIDE SEQUENCE [LARGE SCALE GENOMIC DNA]</scope>
    <source>
        <strain evidence="3">L7-484,KACC 16230,DSM 25025</strain>
    </source>
</reference>
<accession>A0A1H0JEL9</accession>
<keyword evidence="3" id="KW-1185">Reference proteome</keyword>
<evidence type="ECO:0000313" key="3">
    <source>
        <dbReference type="Proteomes" id="UP000198793"/>
    </source>
</evidence>
<proteinExistence type="predicted"/>
<dbReference type="STRING" id="1166073.SAMN05192530_106143"/>
<protein>
    <submittedName>
        <fullName evidence="2">Uncharacterized protein</fullName>
    </submittedName>
</protein>
<gene>
    <name evidence="2" type="ORF">SAMN05192530_106143</name>
</gene>
<dbReference type="OrthoDB" id="7906780at2"/>
<name>A0A1H0JEL9_9HYPH</name>
<organism evidence="2 3">
    <name type="scientific">Aureimonas jatrophae</name>
    <dbReference type="NCBI Taxonomy" id="1166073"/>
    <lineage>
        <taxon>Bacteria</taxon>
        <taxon>Pseudomonadati</taxon>
        <taxon>Pseudomonadota</taxon>
        <taxon>Alphaproteobacteria</taxon>
        <taxon>Hyphomicrobiales</taxon>
        <taxon>Aurantimonadaceae</taxon>
        <taxon>Aureimonas</taxon>
    </lineage>
</organism>
<evidence type="ECO:0000313" key="2">
    <source>
        <dbReference type="EMBL" id="SDO41990.1"/>
    </source>
</evidence>
<dbReference type="EMBL" id="FNIT01000006">
    <property type="protein sequence ID" value="SDO41990.1"/>
    <property type="molecule type" value="Genomic_DNA"/>
</dbReference>
<keyword evidence="1" id="KW-0175">Coiled coil</keyword>
<dbReference type="Proteomes" id="UP000198793">
    <property type="component" value="Unassembled WGS sequence"/>
</dbReference>
<feature type="coiled-coil region" evidence="1">
    <location>
        <begin position="42"/>
        <end position="94"/>
    </location>
</feature>
<evidence type="ECO:0000256" key="1">
    <source>
        <dbReference type="SAM" id="Coils"/>
    </source>
</evidence>
<dbReference type="RefSeq" id="WP_090674448.1">
    <property type="nucleotide sequence ID" value="NZ_FNIT01000006.1"/>
</dbReference>
<dbReference type="AlphaFoldDB" id="A0A1H0JEL9"/>